<dbReference type="RefSeq" id="WP_218291630.1">
    <property type="nucleotide sequence ID" value="NZ_CP093843.1"/>
</dbReference>
<dbReference type="GO" id="GO:0010038">
    <property type="term" value="P:response to metal ion"/>
    <property type="evidence" value="ECO:0007669"/>
    <property type="project" value="InterPro"/>
</dbReference>
<dbReference type="Proteomes" id="UP001056890">
    <property type="component" value="Chromosome"/>
</dbReference>
<dbReference type="Gene3D" id="3.30.70.120">
    <property type="match status" value="1"/>
</dbReference>
<sequence>MTDAILVLCTCPDEASADLICEQLLTRHLAACINQLPGLTSVYRWQGKIERAREIQLIIKSRAPLFEPLRQCILEHHPYEVPEVLALPTSQGHQPYLDWLTQETS</sequence>
<evidence type="ECO:0000256" key="1">
    <source>
        <dbReference type="ARBA" id="ARBA00010169"/>
    </source>
</evidence>
<evidence type="ECO:0000313" key="2">
    <source>
        <dbReference type="EMBL" id="USV57068.1"/>
    </source>
</evidence>
<dbReference type="InterPro" id="IPR004323">
    <property type="entry name" value="Ion_tolerance_CutA"/>
</dbReference>
<dbReference type="InterPro" id="IPR015867">
    <property type="entry name" value="N-reg_PII/ATP_PRibTrfase_C"/>
</dbReference>
<reference evidence="2" key="1">
    <citation type="submission" date="2022-06" db="EMBL/GenBank/DDBJ databases">
        <title>Complete Genome of Aeromonas sp. Strain SOD01 Isolated from an Urban Freshwater Stream.</title>
        <authorList>
            <person name="Williams L.E."/>
            <person name="Brysgel T."/>
            <person name="Capestro E.M."/>
            <person name="Foltz G.V."/>
            <person name="Gardner A.E."/>
            <person name="Ingrassia J."/>
            <person name="Peterson E."/>
            <person name="Arruda J."/>
            <person name="Flaherty I."/>
            <person name="Hunt M."/>
            <person name="Pappas G."/>
            <person name="Ramsaran S."/>
            <person name="Rocha M."/>
        </authorList>
    </citation>
    <scope>NUCLEOTIDE SEQUENCE</scope>
    <source>
        <strain evidence="2">SOD01</strain>
    </source>
</reference>
<dbReference type="EMBL" id="CP099717">
    <property type="protein sequence ID" value="USV57068.1"/>
    <property type="molecule type" value="Genomic_DNA"/>
</dbReference>
<dbReference type="PANTHER" id="PTHR23419">
    <property type="entry name" value="DIVALENT CATION TOLERANCE CUTA-RELATED"/>
    <property type="match status" value="1"/>
</dbReference>
<dbReference type="SUPFAM" id="SSF54913">
    <property type="entry name" value="GlnB-like"/>
    <property type="match status" value="1"/>
</dbReference>
<proteinExistence type="inferred from homology"/>
<dbReference type="AlphaFoldDB" id="A0AAE9SBL3"/>
<evidence type="ECO:0000313" key="3">
    <source>
        <dbReference type="Proteomes" id="UP001056890"/>
    </source>
</evidence>
<dbReference type="Pfam" id="PF03091">
    <property type="entry name" value="CutA1"/>
    <property type="match status" value="1"/>
</dbReference>
<dbReference type="GO" id="GO:0005507">
    <property type="term" value="F:copper ion binding"/>
    <property type="evidence" value="ECO:0007669"/>
    <property type="project" value="TreeGrafter"/>
</dbReference>
<gene>
    <name evidence="2" type="ORF">NHF51_17265</name>
</gene>
<comment type="similarity">
    <text evidence="1">Belongs to the CutA family.</text>
</comment>
<organism evidence="2 3">
    <name type="scientific">Aeromonas encheleia</name>
    <dbReference type="NCBI Taxonomy" id="73010"/>
    <lineage>
        <taxon>Bacteria</taxon>
        <taxon>Pseudomonadati</taxon>
        <taxon>Pseudomonadota</taxon>
        <taxon>Gammaproteobacteria</taxon>
        <taxon>Aeromonadales</taxon>
        <taxon>Aeromonadaceae</taxon>
        <taxon>Aeromonas</taxon>
    </lineage>
</organism>
<dbReference type="InterPro" id="IPR011322">
    <property type="entry name" value="N-reg_PII-like_a/b"/>
</dbReference>
<dbReference type="PANTHER" id="PTHR23419:SF8">
    <property type="entry name" value="FI09726P"/>
    <property type="match status" value="1"/>
</dbReference>
<keyword evidence="3" id="KW-1185">Reference proteome</keyword>
<protein>
    <submittedName>
        <fullName evidence="2">Divalent-cation tolerance protein CutA</fullName>
    </submittedName>
</protein>
<accession>A0AAE9SBL3</accession>
<name>A0AAE9SBL3_9GAMM</name>